<proteinExistence type="inferred from homology"/>
<comment type="similarity">
    <text evidence="6">Belongs to the L2HGDH family.</text>
</comment>
<dbReference type="SUPFAM" id="SSF51905">
    <property type="entry name" value="FAD/NAD(P)-binding domain"/>
    <property type="match status" value="1"/>
</dbReference>
<reference evidence="10" key="2">
    <citation type="submission" date="2014-06" db="EMBL/GenBank/DDBJ databases">
        <title>The complete genome of Blastobotrys (Arxula) adeninivorans LS3 - a yeast of biotechnological interest.</title>
        <authorList>
            <person name="Kunze G."/>
            <person name="Gaillardin C."/>
            <person name="Czernicka M."/>
            <person name="Durrens P."/>
            <person name="Martin T."/>
            <person name="Boer E."/>
            <person name="Gabaldon T."/>
            <person name="Cruz J."/>
            <person name="Talla E."/>
            <person name="Marck C."/>
            <person name="Goffeau A."/>
            <person name="Barbe V."/>
            <person name="Baret P."/>
            <person name="Baronian K."/>
            <person name="Beier S."/>
            <person name="Bleykasten C."/>
            <person name="Bode R."/>
            <person name="Casaregola S."/>
            <person name="Despons L."/>
            <person name="Fairhead C."/>
            <person name="Giersberg M."/>
            <person name="Gierski P."/>
            <person name="Hahnel U."/>
            <person name="Hartmann A."/>
            <person name="Jankowska D."/>
            <person name="Jubin C."/>
            <person name="Jung P."/>
            <person name="Lafontaine I."/>
            <person name="Leh-Louis V."/>
            <person name="Lemaire M."/>
            <person name="Marcet-Houben M."/>
            <person name="Mascher M."/>
            <person name="Morel G."/>
            <person name="Richard G.-F."/>
            <person name="Riechen J."/>
            <person name="Sacerdot C."/>
            <person name="Sarkar A."/>
            <person name="Savel G."/>
            <person name="Schacherer J."/>
            <person name="Sherman D."/>
            <person name="Straub M.-L."/>
            <person name="Stein N."/>
            <person name="Thierry A."/>
            <person name="Trautwein-Schult A."/>
            <person name="Westhof E."/>
            <person name="Worch S."/>
            <person name="Dujon B."/>
            <person name="Souciet J.-L."/>
            <person name="Wincker P."/>
            <person name="Scholz U."/>
            <person name="Neuveglise N."/>
        </authorList>
    </citation>
    <scope>NUCLEOTIDE SEQUENCE</scope>
    <source>
        <strain evidence="10">LS3</strain>
    </source>
</reference>
<evidence type="ECO:0000256" key="8">
    <source>
        <dbReference type="ARBA" id="ARBA00041137"/>
    </source>
</evidence>
<dbReference type="PANTHER" id="PTHR43104:SF4">
    <property type="entry name" value="L-2-HYDROXYGLUTARATE DEHYDROGENASE, MITOCHONDRIAL"/>
    <property type="match status" value="1"/>
</dbReference>
<evidence type="ECO:0000256" key="4">
    <source>
        <dbReference type="ARBA" id="ARBA00023002"/>
    </source>
</evidence>
<dbReference type="EC" id="1.1.99.2" evidence="7"/>
<comment type="cofactor">
    <cofactor evidence="1">
        <name>FAD</name>
        <dbReference type="ChEBI" id="CHEBI:57692"/>
    </cofactor>
</comment>
<organism evidence="10">
    <name type="scientific">Blastobotrys adeninivorans</name>
    <name type="common">Yeast</name>
    <name type="synonym">Arxula adeninivorans</name>
    <dbReference type="NCBI Taxonomy" id="409370"/>
    <lineage>
        <taxon>Eukaryota</taxon>
        <taxon>Fungi</taxon>
        <taxon>Dikarya</taxon>
        <taxon>Ascomycota</taxon>
        <taxon>Saccharomycotina</taxon>
        <taxon>Dipodascomycetes</taxon>
        <taxon>Dipodascales</taxon>
        <taxon>Trichomonascaceae</taxon>
        <taxon>Blastobotrys</taxon>
    </lineage>
</organism>
<evidence type="ECO:0000256" key="2">
    <source>
        <dbReference type="ARBA" id="ARBA00022630"/>
    </source>
</evidence>
<sequence length="374" mass="40932">MSLAKRASDFSHIVVGGGVVGLAIAARLSARPSNSVLLVERHREVGTETSARNSEVIHAGINYAPDALRTTLCIKGKEMLYEAGRKYGIEMNNCGKWVVAQDDKQYQHLERMYARSRETGVPLEWLSPEKAKQMEPAVIARAGILNSPTTGIVSAHSVMSFLEGQIENNGADVALNTKVERVEYLGNSNGYIVSCENEGETMDLKADCVINAAGHGAVAVSNSVLPSDRQFTAYYLKGNYFSYNASRPKVSRLVYPCPSDHASLGTHLTLDLGGKIKFGPDVEWTDRHDDYKVSGKNLDPAIKEIQTYLQGIDPTALTPDYVGIRPKIVPTGKVFQDFYIKHEEGFPGFINLLNIESPGLTSCMAIAEHVEQLL</sequence>
<dbReference type="InterPro" id="IPR036188">
    <property type="entry name" value="FAD/NAD-bd_sf"/>
</dbReference>
<evidence type="ECO:0000256" key="1">
    <source>
        <dbReference type="ARBA" id="ARBA00001974"/>
    </source>
</evidence>
<evidence type="ECO:0000256" key="3">
    <source>
        <dbReference type="ARBA" id="ARBA00022827"/>
    </source>
</evidence>
<feature type="domain" description="FAD dependent oxidoreductase" evidence="9">
    <location>
        <begin position="13"/>
        <end position="372"/>
    </location>
</feature>
<comment type="catalytic activity">
    <reaction evidence="5">
        <text>(S)-2-hydroxyglutarate + A = 2-oxoglutarate + AH2</text>
        <dbReference type="Rhea" id="RHEA:21252"/>
        <dbReference type="ChEBI" id="CHEBI:13193"/>
        <dbReference type="ChEBI" id="CHEBI:16782"/>
        <dbReference type="ChEBI" id="CHEBI:16810"/>
        <dbReference type="ChEBI" id="CHEBI:17499"/>
        <dbReference type="EC" id="1.1.99.2"/>
    </reaction>
</comment>
<accession>A0A060T277</accession>
<dbReference type="PhylomeDB" id="A0A060T277"/>
<dbReference type="Gene3D" id="3.50.50.60">
    <property type="entry name" value="FAD/NAD(P)-binding domain"/>
    <property type="match status" value="1"/>
</dbReference>
<dbReference type="InterPro" id="IPR006076">
    <property type="entry name" value="FAD-dep_OxRdtase"/>
</dbReference>
<keyword evidence="3" id="KW-0274">FAD</keyword>
<dbReference type="PANTHER" id="PTHR43104">
    <property type="entry name" value="L-2-HYDROXYGLUTARATE DEHYDROGENASE, MITOCHONDRIAL"/>
    <property type="match status" value="1"/>
</dbReference>
<keyword evidence="2" id="KW-0285">Flavoprotein</keyword>
<reference evidence="10" key="1">
    <citation type="submission" date="2014-02" db="EMBL/GenBank/DDBJ databases">
        <authorList>
            <person name="Genoscope - CEA"/>
        </authorList>
    </citation>
    <scope>NUCLEOTIDE SEQUENCE</scope>
    <source>
        <strain evidence="10">LS3</strain>
    </source>
</reference>
<dbReference type="Pfam" id="PF01266">
    <property type="entry name" value="DAO"/>
    <property type="match status" value="1"/>
</dbReference>
<dbReference type="GO" id="GO:0047545">
    <property type="term" value="F:(S)-2-hydroxyglutarate dehydrogenase activity"/>
    <property type="evidence" value="ECO:0007669"/>
    <property type="project" value="UniProtKB-EC"/>
</dbReference>
<dbReference type="Gene3D" id="3.30.9.10">
    <property type="entry name" value="D-Amino Acid Oxidase, subunit A, domain 2"/>
    <property type="match status" value="1"/>
</dbReference>
<name>A0A060T277_BLAAD</name>
<evidence type="ECO:0000256" key="5">
    <source>
        <dbReference type="ARBA" id="ARBA00036066"/>
    </source>
</evidence>
<dbReference type="EMBL" id="HG937691">
    <property type="protein sequence ID" value="CDP33281.1"/>
    <property type="molecule type" value="Genomic_DNA"/>
</dbReference>
<evidence type="ECO:0000256" key="6">
    <source>
        <dbReference type="ARBA" id="ARBA00037941"/>
    </source>
</evidence>
<gene>
    <name evidence="10" type="ORF">GNLVRS02_ARAD1A05940g</name>
</gene>
<evidence type="ECO:0000256" key="7">
    <source>
        <dbReference type="ARBA" id="ARBA00038878"/>
    </source>
</evidence>
<dbReference type="AlphaFoldDB" id="A0A060T277"/>
<evidence type="ECO:0000259" key="9">
    <source>
        <dbReference type="Pfam" id="PF01266"/>
    </source>
</evidence>
<keyword evidence="4" id="KW-0560">Oxidoreductase</keyword>
<protein>
    <recommendedName>
        <fullName evidence="8">L-2-hydroxyglutarate dehydrogenase, mitochondrial</fullName>
        <ecNumber evidence="7">1.1.99.2</ecNumber>
    </recommendedName>
</protein>
<evidence type="ECO:0000313" key="10">
    <source>
        <dbReference type="EMBL" id="CDP33281.1"/>
    </source>
</evidence>